<organism evidence="2 3">
    <name type="scientific">Stieleria magnilauensis</name>
    <dbReference type="NCBI Taxonomy" id="2527963"/>
    <lineage>
        <taxon>Bacteria</taxon>
        <taxon>Pseudomonadati</taxon>
        <taxon>Planctomycetota</taxon>
        <taxon>Planctomycetia</taxon>
        <taxon>Pirellulales</taxon>
        <taxon>Pirellulaceae</taxon>
        <taxon>Stieleria</taxon>
    </lineage>
</organism>
<feature type="domain" description="Endonuclease/exonuclease/phosphatase" evidence="1">
    <location>
        <begin position="33"/>
        <end position="365"/>
    </location>
</feature>
<dbReference type="InterPro" id="IPR036691">
    <property type="entry name" value="Endo/exonu/phosph_ase_sf"/>
</dbReference>
<keyword evidence="3" id="KW-1185">Reference proteome</keyword>
<evidence type="ECO:0000259" key="1">
    <source>
        <dbReference type="Pfam" id="PF03372"/>
    </source>
</evidence>
<dbReference type="SUPFAM" id="SSF56219">
    <property type="entry name" value="DNase I-like"/>
    <property type="match status" value="1"/>
</dbReference>
<accession>A0ABX5XT79</accession>
<sequence length="374" mass="41518">MTLALSIATFLVPEVAAQTSSTETPMTETLRIATFNVSLYGKRQGEIRERLSARDDRQAKRIASIVQTIRPDVLLINELDHEPDAAPARLLAENYFAVAQNNANGDGKLPPVIFPYIYSAPSNTGIDSTLDLNNDGQLGSGNDAWGYGIYPGQYSMTVYSRFPIDTASIRSFQTLRWKDLPGAIRPVDPATGQPYYDDATWSKLRLSSKNHIDVPIQIGDRVLHVLASHPTPPVFDGPEDRNGARNHDEIEFWNHYLSDDDAADTWLIDDDGRAGPLDADASFVVMGDLNADPIDGSGRREAITRLLNHSRTRDVQQSKTADFGRNGLMRVDFVLPSKDLNVIDSGVFWPTGDDPQSTWIKASDHRLVWIDVKR</sequence>
<evidence type="ECO:0000313" key="2">
    <source>
        <dbReference type="EMBL" id="QDV85114.1"/>
    </source>
</evidence>
<dbReference type="Proteomes" id="UP000318081">
    <property type="component" value="Chromosome"/>
</dbReference>
<dbReference type="Pfam" id="PF03372">
    <property type="entry name" value="Exo_endo_phos"/>
    <property type="match status" value="1"/>
</dbReference>
<reference evidence="2 3" key="1">
    <citation type="submission" date="2019-02" db="EMBL/GenBank/DDBJ databases">
        <title>Deep-cultivation of Planctomycetes and their phenomic and genomic characterization uncovers novel biology.</title>
        <authorList>
            <person name="Wiegand S."/>
            <person name="Jogler M."/>
            <person name="Boedeker C."/>
            <person name="Pinto D."/>
            <person name="Vollmers J."/>
            <person name="Rivas-Marin E."/>
            <person name="Kohn T."/>
            <person name="Peeters S.H."/>
            <person name="Heuer A."/>
            <person name="Rast P."/>
            <person name="Oberbeckmann S."/>
            <person name="Bunk B."/>
            <person name="Jeske O."/>
            <person name="Meyerdierks A."/>
            <person name="Storesund J.E."/>
            <person name="Kallscheuer N."/>
            <person name="Luecker S."/>
            <person name="Lage O.M."/>
            <person name="Pohl T."/>
            <person name="Merkel B.J."/>
            <person name="Hornburger P."/>
            <person name="Mueller R.-W."/>
            <person name="Bruemmer F."/>
            <person name="Labrenz M."/>
            <person name="Spormann A.M."/>
            <person name="Op den Camp H."/>
            <person name="Overmann J."/>
            <person name="Amann R."/>
            <person name="Jetten M.S.M."/>
            <person name="Mascher T."/>
            <person name="Medema M.H."/>
            <person name="Devos D.P."/>
            <person name="Kaster A.-K."/>
            <person name="Ovreas L."/>
            <person name="Rohde M."/>
            <person name="Galperin M.Y."/>
            <person name="Jogler C."/>
        </authorList>
    </citation>
    <scope>NUCLEOTIDE SEQUENCE [LARGE SCALE GENOMIC DNA]</scope>
    <source>
        <strain evidence="2 3">TBK1r</strain>
    </source>
</reference>
<dbReference type="InterPro" id="IPR005135">
    <property type="entry name" value="Endo/exonuclease/phosphatase"/>
</dbReference>
<name>A0ABX5XT79_9BACT</name>
<protein>
    <recommendedName>
        <fullName evidence="1">Endonuclease/exonuclease/phosphatase domain-containing protein</fullName>
    </recommendedName>
</protein>
<dbReference type="EMBL" id="CP036432">
    <property type="protein sequence ID" value="QDV85114.1"/>
    <property type="molecule type" value="Genomic_DNA"/>
</dbReference>
<proteinExistence type="predicted"/>
<evidence type="ECO:0000313" key="3">
    <source>
        <dbReference type="Proteomes" id="UP000318081"/>
    </source>
</evidence>
<dbReference type="Gene3D" id="3.60.10.10">
    <property type="entry name" value="Endonuclease/exonuclease/phosphatase"/>
    <property type="match status" value="1"/>
</dbReference>
<gene>
    <name evidence="2" type="ORF">TBK1r_40680</name>
</gene>